<dbReference type="RefSeq" id="WP_073027815.1">
    <property type="nucleotide sequence ID" value="NZ_FQZS01000036.1"/>
</dbReference>
<keyword evidence="5" id="KW-1185">Reference proteome</keyword>
<feature type="domain" description="SLH" evidence="3">
    <location>
        <begin position="48"/>
        <end position="115"/>
    </location>
</feature>
<evidence type="ECO:0000313" key="4">
    <source>
        <dbReference type="EMBL" id="SHJ36467.1"/>
    </source>
</evidence>
<sequence length="438" mass="51377">MRTKRIISMILIITLMFSFSASVYADSDSIAESLKNIMTNIKNIIKEVIKVFNDVEENDWFAENVSMLYKLGIINGKPQKDGTYIFDPTALVSKSEFTKMLVAAMKYNIVDGNTFNDIGYEKHWAKKYIETAVFEGIINREEEGENYWPNIPIKRKDMALMMFRALNLESSINESPFPDVDEGFITKLHEEYLIMGIPSSKSTIFKPDGLTTRAEAAAIISRMLEYKENPKEYKKKMQWNEVTEDGVPMRLYLMEIDGKTIEERREDLFTQLNYPSPPWKNYSYKYFNMSSEELAKYMYKTAKTYMGIEYNIDYRNIDETYEENIKDVISKNNWGKYIAYDIRDFKERKIMLKSVFYTAENLLFYSDGHFYLRGTLKFKYSEPTLKSYLESIKDINGNSLKADQWYEQDVDVQIGRDPARSSYIVVYKVKNLNNPKPI</sequence>
<name>A0A1M6IPW2_9FIRM</name>
<accession>A0A1M6IPW2</accession>
<organism evidence="4 5">
    <name type="scientific">Lutispora thermophila DSM 19022</name>
    <dbReference type="NCBI Taxonomy" id="1122184"/>
    <lineage>
        <taxon>Bacteria</taxon>
        <taxon>Bacillati</taxon>
        <taxon>Bacillota</taxon>
        <taxon>Clostridia</taxon>
        <taxon>Lutisporales</taxon>
        <taxon>Lutisporaceae</taxon>
        <taxon>Lutispora</taxon>
    </lineage>
</organism>
<dbReference type="Proteomes" id="UP000184442">
    <property type="component" value="Unassembled WGS sequence"/>
</dbReference>
<protein>
    <submittedName>
        <fullName evidence="4">S-layer homology domain-containing protein</fullName>
    </submittedName>
</protein>
<keyword evidence="2" id="KW-0732">Signal</keyword>
<feature type="domain" description="SLH" evidence="3">
    <location>
        <begin position="168"/>
        <end position="234"/>
    </location>
</feature>
<evidence type="ECO:0000259" key="3">
    <source>
        <dbReference type="PROSITE" id="PS51272"/>
    </source>
</evidence>
<dbReference type="InterPro" id="IPR051465">
    <property type="entry name" value="Cell_Envelope_Struct_Comp"/>
</dbReference>
<feature type="chain" id="PRO_5013359591" evidence="2">
    <location>
        <begin position="26"/>
        <end position="438"/>
    </location>
</feature>
<keyword evidence="1" id="KW-0677">Repeat</keyword>
<reference evidence="4 5" key="1">
    <citation type="submission" date="2016-11" db="EMBL/GenBank/DDBJ databases">
        <authorList>
            <person name="Jaros S."/>
            <person name="Januszkiewicz K."/>
            <person name="Wedrychowicz H."/>
        </authorList>
    </citation>
    <scope>NUCLEOTIDE SEQUENCE [LARGE SCALE GENOMIC DNA]</scope>
    <source>
        <strain evidence="4 5">DSM 19022</strain>
    </source>
</reference>
<dbReference type="EMBL" id="FQZS01000036">
    <property type="protein sequence ID" value="SHJ36467.1"/>
    <property type="molecule type" value="Genomic_DNA"/>
</dbReference>
<evidence type="ECO:0000313" key="5">
    <source>
        <dbReference type="Proteomes" id="UP000184442"/>
    </source>
</evidence>
<dbReference type="PANTHER" id="PTHR43308:SF5">
    <property type="entry name" value="S-LAYER PROTEIN _ PEPTIDOGLYCAN ENDO-BETA-N-ACETYLGLUCOSAMINIDASE"/>
    <property type="match status" value="1"/>
</dbReference>
<dbReference type="Pfam" id="PF00395">
    <property type="entry name" value="SLH"/>
    <property type="match status" value="2"/>
</dbReference>
<dbReference type="InterPro" id="IPR001119">
    <property type="entry name" value="SLH_dom"/>
</dbReference>
<dbReference type="PROSITE" id="PS51272">
    <property type="entry name" value="SLH"/>
    <property type="match status" value="2"/>
</dbReference>
<dbReference type="AlphaFoldDB" id="A0A1M6IPW2"/>
<gene>
    <name evidence="4" type="ORF">SAMN02745176_03352</name>
</gene>
<dbReference type="STRING" id="1122184.SAMN02745176_03352"/>
<feature type="signal peptide" evidence="2">
    <location>
        <begin position="1"/>
        <end position="25"/>
    </location>
</feature>
<evidence type="ECO:0000256" key="2">
    <source>
        <dbReference type="SAM" id="SignalP"/>
    </source>
</evidence>
<dbReference type="PANTHER" id="PTHR43308">
    <property type="entry name" value="OUTER MEMBRANE PROTEIN ALPHA-RELATED"/>
    <property type="match status" value="1"/>
</dbReference>
<evidence type="ECO:0000256" key="1">
    <source>
        <dbReference type="ARBA" id="ARBA00022737"/>
    </source>
</evidence>
<proteinExistence type="predicted"/>